<feature type="region of interest" description="Disordered" evidence="1">
    <location>
        <begin position="1"/>
        <end position="32"/>
    </location>
</feature>
<gene>
    <name evidence="2" type="ORF">CRG98_036795</name>
</gene>
<feature type="compositionally biased region" description="Basic and acidic residues" evidence="1">
    <location>
        <begin position="1"/>
        <end position="12"/>
    </location>
</feature>
<proteinExistence type="predicted"/>
<reference evidence="2 3" key="1">
    <citation type="submission" date="2017-11" db="EMBL/GenBank/DDBJ databases">
        <title>De-novo sequencing of pomegranate (Punica granatum L.) genome.</title>
        <authorList>
            <person name="Akparov Z."/>
            <person name="Amiraslanov A."/>
            <person name="Hajiyeva S."/>
            <person name="Abbasov M."/>
            <person name="Kaur K."/>
            <person name="Hamwieh A."/>
            <person name="Solovyev V."/>
            <person name="Salamov A."/>
            <person name="Braich B."/>
            <person name="Kosarev P."/>
            <person name="Mahmoud A."/>
            <person name="Hajiyev E."/>
            <person name="Babayeva S."/>
            <person name="Izzatullayeva V."/>
            <person name="Mammadov A."/>
            <person name="Mammadov A."/>
            <person name="Sharifova S."/>
            <person name="Ojaghi J."/>
            <person name="Eynullazada K."/>
            <person name="Bayramov B."/>
            <person name="Abdulazimova A."/>
            <person name="Shahmuradov I."/>
        </authorList>
    </citation>
    <scope>NUCLEOTIDE SEQUENCE [LARGE SCALE GENOMIC DNA]</scope>
    <source>
        <strain evidence="3">cv. AG2017</strain>
        <tissue evidence="2">Leaf</tissue>
    </source>
</reference>
<evidence type="ECO:0000256" key="1">
    <source>
        <dbReference type="SAM" id="MobiDB-lite"/>
    </source>
</evidence>
<name>A0A2I0IHM2_PUNGR</name>
<evidence type="ECO:0000313" key="3">
    <source>
        <dbReference type="Proteomes" id="UP000233551"/>
    </source>
</evidence>
<protein>
    <submittedName>
        <fullName evidence="2">Uncharacterized protein</fullName>
    </submittedName>
</protein>
<keyword evidence="3" id="KW-1185">Reference proteome</keyword>
<accession>A0A2I0IHM2</accession>
<evidence type="ECO:0000313" key="2">
    <source>
        <dbReference type="EMBL" id="PKI42816.1"/>
    </source>
</evidence>
<feature type="compositionally biased region" description="Acidic residues" evidence="1">
    <location>
        <begin position="13"/>
        <end position="28"/>
    </location>
</feature>
<dbReference type="EMBL" id="PGOL01003128">
    <property type="protein sequence ID" value="PKI42816.1"/>
    <property type="molecule type" value="Genomic_DNA"/>
</dbReference>
<sequence>MKKPSASDHHSDDDTDDDVAPDEEDDDGEPRVLLTRKETLRIRAPWRESLIIQLFGKPLITSGDQRAVSTLLIMGLVSTSRPFITRRIETVLSETSPGSSTTDSSLFVFGSQILNHPKPPFLLLLSG</sequence>
<dbReference type="AlphaFoldDB" id="A0A2I0IHM2"/>
<comment type="caution">
    <text evidence="2">The sequence shown here is derived from an EMBL/GenBank/DDBJ whole genome shotgun (WGS) entry which is preliminary data.</text>
</comment>
<dbReference type="Proteomes" id="UP000233551">
    <property type="component" value="Unassembled WGS sequence"/>
</dbReference>
<organism evidence="2 3">
    <name type="scientific">Punica granatum</name>
    <name type="common">Pomegranate</name>
    <dbReference type="NCBI Taxonomy" id="22663"/>
    <lineage>
        <taxon>Eukaryota</taxon>
        <taxon>Viridiplantae</taxon>
        <taxon>Streptophyta</taxon>
        <taxon>Embryophyta</taxon>
        <taxon>Tracheophyta</taxon>
        <taxon>Spermatophyta</taxon>
        <taxon>Magnoliopsida</taxon>
        <taxon>eudicotyledons</taxon>
        <taxon>Gunneridae</taxon>
        <taxon>Pentapetalae</taxon>
        <taxon>rosids</taxon>
        <taxon>malvids</taxon>
        <taxon>Myrtales</taxon>
        <taxon>Lythraceae</taxon>
        <taxon>Punica</taxon>
    </lineage>
</organism>